<dbReference type="SUPFAM" id="SSF51445">
    <property type="entry name" value="(Trans)glycosidases"/>
    <property type="match status" value="1"/>
</dbReference>
<dbReference type="SUPFAM" id="SSF51735">
    <property type="entry name" value="NAD(P)-binding Rossmann-fold domains"/>
    <property type="match status" value="1"/>
</dbReference>
<dbReference type="PANTHER" id="PTHR10491:SF4">
    <property type="entry name" value="METHIONINE ADENOSYLTRANSFERASE 2 SUBUNIT BETA"/>
    <property type="match status" value="1"/>
</dbReference>
<proteinExistence type="inferred from homology"/>
<keyword evidence="6" id="KW-0521">NADP</keyword>
<evidence type="ECO:0000256" key="6">
    <source>
        <dbReference type="RuleBase" id="RU364082"/>
    </source>
</evidence>
<evidence type="ECO:0000313" key="8">
    <source>
        <dbReference type="EMBL" id="MFC0679079.1"/>
    </source>
</evidence>
<dbReference type="CDD" id="cd05254">
    <property type="entry name" value="dTDP_HR_like_SDR_e"/>
    <property type="match status" value="1"/>
</dbReference>
<gene>
    <name evidence="8" type="ORF">ACFFGH_14650</name>
</gene>
<evidence type="ECO:0000256" key="2">
    <source>
        <dbReference type="ARBA" id="ARBA00010944"/>
    </source>
</evidence>
<dbReference type="PANTHER" id="PTHR10491">
    <property type="entry name" value="DTDP-4-DEHYDRORHAMNOSE REDUCTASE"/>
    <property type="match status" value="1"/>
</dbReference>
<dbReference type="InterPro" id="IPR036291">
    <property type="entry name" value="NAD(P)-bd_dom_sf"/>
</dbReference>
<keyword evidence="6" id="KW-0560">Oxidoreductase</keyword>
<accession>A0ABV6RQ32</accession>
<dbReference type="InterPro" id="IPR001360">
    <property type="entry name" value="Glyco_hydro_1"/>
</dbReference>
<dbReference type="Gene3D" id="3.20.20.80">
    <property type="entry name" value="Glycosidases"/>
    <property type="match status" value="1"/>
</dbReference>
<dbReference type="InterPro" id="IPR029903">
    <property type="entry name" value="RmlD-like-bd"/>
</dbReference>
<dbReference type="InterPro" id="IPR005913">
    <property type="entry name" value="dTDP_dehydrorham_reduct"/>
</dbReference>
<evidence type="ECO:0000256" key="4">
    <source>
        <dbReference type="ARBA" id="ARBA00017099"/>
    </source>
</evidence>
<dbReference type="Pfam" id="PF04321">
    <property type="entry name" value="RmlD_sub_bind"/>
    <property type="match status" value="1"/>
</dbReference>
<comment type="function">
    <text evidence="6">Catalyzes the reduction of dTDP-6-deoxy-L-lyxo-4-hexulose to yield dTDP-L-rhamnose.</text>
</comment>
<dbReference type="Gene3D" id="3.90.25.10">
    <property type="entry name" value="UDP-galactose 4-epimerase, domain 1"/>
    <property type="match status" value="1"/>
</dbReference>
<evidence type="ECO:0000256" key="3">
    <source>
        <dbReference type="ARBA" id="ARBA00012929"/>
    </source>
</evidence>
<evidence type="ECO:0000256" key="5">
    <source>
        <dbReference type="ARBA" id="ARBA00048200"/>
    </source>
</evidence>
<comment type="pathway">
    <text evidence="1 6">Carbohydrate biosynthesis; dTDP-L-rhamnose biosynthesis.</text>
</comment>
<feature type="domain" description="RmlD-like substrate binding" evidence="7">
    <location>
        <begin position="453"/>
        <end position="708"/>
    </location>
</feature>
<reference evidence="8 9" key="1">
    <citation type="submission" date="2024-09" db="EMBL/GenBank/DDBJ databases">
        <authorList>
            <person name="Sun Q."/>
            <person name="Mori K."/>
        </authorList>
    </citation>
    <scope>NUCLEOTIDE SEQUENCE [LARGE SCALE GENOMIC DNA]</scope>
    <source>
        <strain evidence="8 9">KCTC 23076</strain>
    </source>
</reference>
<dbReference type="Gene3D" id="3.40.50.720">
    <property type="entry name" value="NAD(P)-binding Rossmann-like Domain"/>
    <property type="match status" value="1"/>
</dbReference>
<dbReference type="EMBL" id="JBHLTG010000003">
    <property type="protein sequence ID" value="MFC0679079.1"/>
    <property type="molecule type" value="Genomic_DNA"/>
</dbReference>
<dbReference type="Proteomes" id="UP001589896">
    <property type="component" value="Unassembled WGS sequence"/>
</dbReference>
<organism evidence="8 9">
    <name type="scientific">Lysobacter korlensis</name>
    <dbReference type="NCBI Taxonomy" id="553636"/>
    <lineage>
        <taxon>Bacteria</taxon>
        <taxon>Pseudomonadati</taxon>
        <taxon>Pseudomonadota</taxon>
        <taxon>Gammaproteobacteria</taxon>
        <taxon>Lysobacterales</taxon>
        <taxon>Lysobacteraceae</taxon>
        <taxon>Lysobacter</taxon>
    </lineage>
</organism>
<dbReference type="InterPro" id="IPR017853">
    <property type="entry name" value="GH"/>
</dbReference>
<comment type="caution">
    <text evidence="8">The sequence shown here is derived from an EMBL/GenBank/DDBJ whole genome shotgun (WGS) entry which is preliminary data.</text>
</comment>
<evidence type="ECO:0000313" key="9">
    <source>
        <dbReference type="Proteomes" id="UP001589896"/>
    </source>
</evidence>
<name>A0ABV6RQ32_9GAMM</name>
<protein>
    <recommendedName>
        <fullName evidence="4 6">dTDP-4-dehydrorhamnose reductase</fullName>
        <ecNumber evidence="3 6">1.1.1.133</ecNumber>
    </recommendedName>
</protein>
<dbReference type="EC" id="1.1.1.133" evidence="3 6"/>
<comment type="similarity">
    <text evidence="2 6">Belongs to the dTDP-4-dehydrorhamnose reductase family.</text>
</comment>
<evidence type="ECO:0000259" key="7">
    <source>
        <dbReference type="Pfam" id="PF04321"/>
    </source>
</evidence>
<evidence type="ECO:0000256" key="1">
    <source>
        <dbReference type="ARBA" id="ARBA00004781"/>
    </source>
</evidence>
<keyword evidence="9" id="KW-1185">Reference proteome</keyword>
<dbReference type="Pfam" id="PF00232">
    <property type="entry name" value="Glyco_hydro_1"/>
    <property type="match status" value="1"/>
</dbReference>
<sequence>MTGPNENLELWGGVECTISRVGDQYTYQLARSAHINRVDDIDRFAELGIRAIRYPVLWEQIAPDGPESADWSWPDERLGRLRELGVEPIVGLVHHGSGPIHTSLVDPEFPQKLASYAGAVAARYPWVEHYTPVNEPLTTARFSGLYGVWYPHGRDERTFKDALFNECRGTVLAMRAIREVNPNAKLVQTDDLGKIYSTPLLAYQAKLSNELRWLGWDLICGRVDEAHPLWSWLIRKCGATAEEILWFRDNPCPPDIIGVNYYVTSERFLDENLENYPLPYRGGNRRHRYADIHAALALAEPTGGIGPLLLEAWQRYGLPIAITEAHIDAKREDQLRWLAEIWAGAEQARAQGADIRAVTVWGLLGLYDWNCLLTECRDYYESGAFDVRGGVPRPTAVAGLMKQLARGSLPDDPVLSGSGWWLRPERFEVQQPVSLPQLTFPPRPRIGGNTAPILITGATGTLGRAFARICTQRELNFRLLSRADMDIADADSVERAFEKYQPWAVINTAGYVRVDEAEKDAERCFRENTHGPATLAAVCARHGVGLVTFSTDLVFNGEQGAPYVETDTIEPLNVYGESKARAEKLVLDRHPDALVIRTSSFFGPWDEHNFISVALRALREQQPFVASQDLTISPTYVPDLVDHCLDLLIDREAGIWHLTNGDAITWADLAMRAAQLAEVDPSGIQICHDHRRRLLARRPRFSAMSSHRAFGMPSLDDALGRYFTHVASLMPEAANAPPAPSARAA</sequence>
<dbReference type="RefSeq" id="WP_386669473.1">
    <property type="nucleotide sequence ID" value="NZ_JBHLTG010000003.1"/>
</dbReference>
<comment type="cofactor">
    <cofactor evidence="6">
        <name>Mg(2+)</name>
        <dbReference type="ChEBI" id="CHEBI:18420"/>
    </cofactor>
    <text evidence="6">Binds 1 Mg(2+) ion per monomer.</text>
</comment>
<comment type="catalytic activity">
    <reaction evidence="5 6">
        <text>dTDP-beta-L-rhamnose + NADP(+) = dTDP-4-dehydro-beta-L-rhamnose + NADPH + H(+)</text>
        <dbReference type="Rhea" id="RHEA:21796"/>
        <dbReference type="ChEBI" id="CHEBI:15378"/>
        <dbReference type="ChEBI" id="CHEBI:57510"/>
        <dbReference type="ChEBI" id="CHEBI:57783"/>
        <dbReference type="ChEBI" id="CHEBI:58349"/>
        <dbReference type="ChEBI" id="CHEBI:62830"/>
        <dbReference type="EC" id="1.1.1.133"/>
    </reaction>
</comment>